<comment type="caution">
    <text evidence="2">The sequence shown here is derived from an EMBL/GenBank/DDBJ whole genome shotgun (WGS) entry which is preliminary data.</text>
</comment>
<sequence>MVGSDVTVTPLESEKNIILKENGDITASNDFTEKGFDLTDDFVGFDDTWDDHESYCTSVSSEDQGETAMSDVSEQEDTN</sequence>
<protein>
    <submittedName>
        <fullName evidence="2">Uncharacterized protein</fullName>
    </submittedName>
</protein>
<dbReference type="Proteomes" id="UP000299102">
    <property type="component" value="Unassembled WGS sequence"/>
</dbReference>
<evidence type="ECO:0000256" key="1">
    <source>
        <dbReference type="SAM" id="MobiDB-lite"/>
    </source>
</evidence>
<dbReference type="AlphaFoldDB" id="A0A4C1XJ47"/>
<feature type="region of interest" description="Disordered" evidence="1">
    <location>
        <begin position="55"/>
        <end position="79"/>
    </location>
</feature>
<proteinExistence type="predicted"/>
<keyword evidence="3" id="KW-1185">Reference proteome</keyword>
<evidence type="ECO:0000313" key="2">
    <source>
        <dbReference type="EMBL" id="GBP63203.1"/>
    </source>
</evidence>
<name>A0A4C1XJ47_EUMVA</name>
<feature type="non-terminal residue" evidence="2">
    <location>
        <position position="79"/>
    </location>
</feature>
<dbReference type="EMBL" id="BGZK01000863">
    <property type="protein sequence ID" value="GBP63203.1"/>
    <property type="molecule type" value="Genomic_DNA"/>
</dbReference>
<reference evidence="2 3" key="1">
    <citation type="journal article" date="2019" name="Commun. Biol.">
        <title>The bagworm genome reveals a unique fibroin gene that provides high tensile strength.</title>
        <authorList>
            <person name="Kono N."/>
            <person name="Nakamura H."/>
            <person name="Ohtoshi R."/>
            <person name="Tomita M."/>
            <person name="Numata K."/>
            <person name="Arakawa K."/>
        </authorList>
    </citation>
    <scope>NUCLEOTIDE SEQUENCE [LARGE SCALE GENOMIC DNA]</scope>
</reference>
<accession>A0A4C1XJ47</accession>
<organism evidence="2 3">
    <name type="scientific">Eumeta variegata</name>
    <name type="common">Bagworm moth</name>
    <name type="synonym">Eumeta japonica</name>
    <dbReference type="NCBI Taxonomy" id="151549"/>
    <lineage>
        <taxon>Eukaryota</taxon>
        <taxon>Metazoa</taxon>
        <taxon>Ecdysozoa</taxon>
        <taxon>Arthropoda</taxon>
        <taxon>Hexapoda</taxon>
        <taxon>Insecta</taxon>
        <taxon>Pterygota</taxon>
        <taxon>Neoptera</taxon>
        <taxon>Endopterygota</taxon>
        <taxon>Lepidoptera</taxon>
        <taxon>Glossata</taxon>
        <taxon>Ditrysia</taxon>
        <taxon>Tineoidea</taxon>
        <taxon>Psychidae</taxon>
        <taxon>Oiketicinae</taxon>
        <taxon>Eumeta</taxon>
    </lineage>
</organism>
<gene>
    <name evidence="2" type="ORF">EVAR_89470_1</name>
</gene>
<evidence type="ECO:0000313" key="3">
    <source>
        <dbReference type="Proteomes" id="UP000299102"/>
    </source>
</evidence>